<dbReference type="EMBL" id="JAFBMS010000002">
    <property type="protein sequence ID" value="KAG9354924.1"/>
    <property type="molecule type" value="Genomic_DNA"/>
</dbReference>
<feature type="chain" id="PRO_5035948563" description="Secreted protein" evidence="1">
    <location>
        <begin position="21"/>
        <end position="66"/>
    </location>
</feature>
<keyword evidence="3" id="KW-1185">Reference proteome</keyword>
<evidence type="ECO:0008006" key="4">
    <source>
        <dbReference type="Google" id="ProtNLM"/>
    </source>
</evidence>
<proteinExistence type="predicted"/>
<evidence type="ECO:0000313" key="2">
    <source>
        <dbReference type="EMBL" id="KAG9354924.1"/>
    </source>
</evidence>
<protein>
    <recommendedName>
        <fullName evidence="4">Secreted protein</fullName>
    </recommendedName>
</protein>
<dbReference type="AlphaFoldDB" id="A0A8T2PUC5"/>
<name>A0A8T2PUC5_9TELE</name>
<evidence type="ECO:0000313" key="3">
    <source>
        <dbReference type="Proteomes" id="UP000824540"/>
    </source>
</evidence>
<organism evidence="2 3">
    <name type="scientific">Albula glossodonta</name>
    <name type="common">roundjaw bonefish</name>
    <dbReference type="NCBI Taxonomy" id="121402"/>
    <lineage>
        <taxon>Eukaryota</taxon>
        <taxon>Metazoa</taxon>
        <taxon>Chordata</taxon>
        <taxon>Craniata</taxon>
        <taxon>Vertebrata</taxon>
        <taxon>Euteleostomi</taxon>
        <taxon>Actinopterygii</taxon>
        <taxon>Neopterygii</taxon>
        <taxon>Teleostei</taxon>
        <taxon>Albuliformes</taxon>
        <taxon>Albulidae</taxon>
        <taxon>Albula</taxon>
    </lineage>
</organism>
<dbReference type="Proteomes" id="UP000824540">
    <property type="component" value="Unassembled WGS sequence"/>
</dbReference>
<reference evidence="2" key="1">
    <citation type="thesis" date="2021" institute="BYU ScholarsArchive" country="Provo, UT, USA">
        <title>Applications of and Algorithms for Genome Assembly and Genomic Analyses with an Emphasis on Marine Teleosts.</title>
        <authorList>
            <person name="Pickett B.D."/>
        </authorList>
    </citation>
    <scope>NUCLEOTIDE SEQUENCE</scope>
    <source>
        <strain evidence="2">HI-2016</strain>
    </source>
</reference>
<accession>A0A8T2PUC5</accession>
<gene>
    <name evidence="2" type="ORF">JZ751_001637</name>
</gene>
<feature type="signal peptide" evidence="1">
    <location>
        <begin position="1"/>
        <end position="20"/>
    </location>
</feature>
<sequence>MSYKALLLLYLLQRVHFVSGSALLREQLRLGAVQLTALCLRSRVSSSSKSLISCRWVSFWLCSMRS</sequence>
<evidence type="ECO:0000256" key="1">
    <source>
        <dbReference type="SAM" id="SignalP"/>
    </source>
</evidence>
<keyword evidence="1" id="KW-0732">Signal</keyword>
<comment type="caution">
    <text evidence="2">The sequence shown here is derived from an EMBL/GenBank/DDBJ whole genome shotgun (WGS) entry which is preliminary data.</text>
</comment>